<reference evidence="2 3" key="1">
    <citation type="submission" date="2019-06" db="EMBL/GenBank/DDBJ databases">
        <title>Sequencing the genomes of 1000 actinobacteria strains.</title>
        <authorList>
            <person name="Klenk H.-P."/>
        </authorList>
    </citation>
    <scope>NUCLEOTIDE SEQUENCE [LARGE SCALE GENOMIC DNA]</scope>
    <source>
        <strain evidence="2 3">DSM 43866</strain>
    </source>
</reference>
<feature type="region of interest" description="Disordered" evidence="1">
    <location>
        <begin position="1"/>
        <end position="44"/>
    </location>
</feature>
<protein>
    <submittedName>
        <fullName evidence="2">Uncharacterized protein</fullName>
    </submittedName>
</protein>
<comment type="caution">
    <text evidence="2">The sequence shown here is derived from an EMBL/GenBank/DDBJ whole genome shotgun (WGS) entry which is preliminary data.</text>
</comment>
<evidence type="ECO:0000313" key="3">
    <source>
        <dbReference type="Proteomes" id="UP000320239"/>
    </source>
</evidence>
<proteinExistence type="predicted"/>
<dbReference type="Proteomes" id="UP000320239">
    <property type="component" value="Unassembled WGS sequence"/>
</dbReference>
<dbReference type="EMBL" id="VIWY01000001">
    <property type="protein sequence ID" value="TWG25866.1"/>
    <property type="molecule type" value="Genomic_DNA"/>
</dbReference>
<evidence type="ECO:0000313" key="2">
    <source>
        <dbReference type="EMBL" id="TWG25866.1"/>
    </source>
</evidence>
<evidence type="ECO:0000256" key="1">
    <source>
        <dbReference type="SAM" id="MobiDB-lite"/>
    </source>
</evidence>
<name>A0A561WPS4_ACTTI</name>
<gene>
    <name evidence="2" type="ORF">FHX34_101839</name>
</gene>
<accession>A0A561WPS4</accession>
<dbReference type="AlphaFoldDB" id="A0A561WPS4"/>
<organism evidence="2 3">
    <name type="scientific">Actinoplanes teichomyceticus</name>
    <dbReference type="NCBI Taxonomy" id="1867"/>
    <lineage>
        <taxon>Bacteria</taxon>
        <taxon>Bacillati</taxon>
        <taxon>Actinomycetota</taxon>
        <taxon>Actinomycetes</taxon>
        <taxon>Micromonosporales</taxon>
        <taxon>Micromonosporaceae</taxon>
        <taxon>Actinoplanes</taxon>
    </lineage>
</organism>
<keyword evidence="3" id="KW-1185">Reference proteome</keyword>
<sequence>MTADPVGHLVRSAGPWQPAPVTDPGTELEVKQSRHQPPTRETAP</sequence>